<accession>A0A854QEE4</accession>
<feature type="region of interest" description="Disordered" evidence="1">
    <location>
        <begin position="252"/>
        <end position="271"/>
    </location>
</feature>
<comment type="caution">
    <text evidence="2">The sequence shown here is derived from an EMBL/GenBank/DDBJ whole genome shotgun (WGS) entry which is preliminary data.</text>
</comment>
<dbReference type="OrthoDB" id="2575758at2759"/>
<dbReference type="AlphaFoldDB" id="A0A854QEE4"/>
<feature type="region of interest" description="Disordered" evidence="1">
    <location>
        <begin position="286"/>
        <end position="346"/>
    </location>
</feature>
<evidence type="ECO:0000313" key="2">
    <source>
        <dbReference type="EMBL" id="OXG14854.1"/>
    </source>
</evidence>
<feature type="region of interest" description="Disordered" evidence="1">
    <location>
        <begin position="549"/>
        <end position="580"/>
    </location>
</feature>
<protein>
    <submittedName>
        <fullName evidence="2">Uncharacterized protein</fullName>
    </submittedName>
</protein>
<organism evidence="2 3">
    <name type="scientific">Cryptococcus neoformans Tu259-1</name>
    <dbReference type="NCBI Taxonomy" id="1230072"/>
    <lineage>
        <taxon>Eukaryota</taxon>
        <taxon>Fungi</taxon>
        <taxon>Dikarya</taxon>
        <taxon>Basidiomycota</taxon>
        <taxon>Agaricomycotina</taxon>
        <taxon>Tremellomycetes</taxon>
        <taxon>Tremellales</taxon>
        <taxon>Cryptococcaceae</taxon>
        <taxon>Cryptococcus</taxon>
        <taxon>Cryptococcus neoformans species complex</taxon>
    </lineage>
</organism>
<feature type="compositionally biased region" description="Low complexity" evidence="1">
    <location>
        <begin position="92"/>
        <end position="104"/>
    </location>
</feature>
<feature type="compositionally biased region" description="Polar residues" evidence="1">
    <location>
        <begin position="14"/>
        <end position="26"/>
    </location>
</feature>
<evidence type="ECO:0000313" key="3">
    <source>
        <dbReference type="Proteomes" id="UP000199727"/>
    </source>
</evidence>
<dbReference type="Proteomes" id="UP000199727">
    <property type="component" value="Unassembled WGS sequence"/>
</dbReference>
<feature type="region of interest" description="Disordered" evidence="1">
    <location>
        <begin position="1"/>
        <end position="26"/>
    </location>
</feature>
<feature type="region of interest" description="Disordered" evidence="1">
    <location>
        <begin position="447"/>
        <end position="467"/>
    </location>
</feature>
<feature type="region of interest" description="Disordered" evidence="1">
    <location>
        <begin position="87"/>
        <end position="126"/>
    </location>
</feature>
<feature type="compositionally biased region" description="Polar residues" evidence="1">
    <location>
        <begin position="551"/>
        <end position="566"/>
    </location>
</feature>
<gene>
    <name evidence="2" type="ORF">C361_05555</name>
</gene>
<feature type="compositionally biased region" description="Basic residues" evidence="1">
    <location>
        <begin position="257"/>
        <end position="271"/>
    </location>
</feature>
<dbReference type="EMBL" id="AMKT01000073">
    <property type="protein sequence ID" value="OXG14854.1"/>
    <property type="molecule type" value="Genomic_DNA"/>
</dbReference>
<reference evidence="2 3" key="1">
    <citation type="submission" date="2017-06" db="EMBL/GenBank/DDBJ databases">
        <title>Global population genomics of the pathogenic fungus Cryptococcus neoformans var. grubii.</title>
        <authorList>
            <person name="Cuomo C."/>
            <person name="Litvintseva A."/>
            <person name="Chen Y."/>
            <person name="Young S."/>
            <person name="Zeng Q."/>
            <person name="Chapman S."/>
            <person name="Gujja S."/>
            <person name="Saif S."/>
            <person name="Birren B."/>
        </authorList>
    </citation>
    <scope>NUCLEOTIDE SEQUENCE [LARGE SCALE GENOMIC DNA]</scope>
    <source>
        <strain evidence="2 3">Tu259-1</strain>
    </source>
</reference>
<name>A0A854QEE4_CRYNE</name>
<evidence type="ECO:0000256" key="1">
    <source>
        <dbReference type="SAM" id="MobiDB-lite"/>
    </source>
</evidence>
<sequence>MLSTTHTRDLRVSPKNSPSYTRPPCSSHSFSNLWAAELHEPLDTDLDDIDGWSEESEDIEVYKGTKPLRVKKKKINFTAGRVVTNLRHRRSAISGPRSPRSPRSLTFASPKSPKSPALKRNPSAATSASAHAHISQLFFALPPISPSLTMPGPYPSASTLGARRSSGSSLHLGLGRFTSYDPICPGPSPPVSPAPSPTTRTFSNVHEHRVHYSSSACTYERKPLPTVPGSPLTPSRAPRKAAELLGAIPPATISKGGVRKHTASALKPGKHFRPLPNAAVTEIERFFGDVPRKPSKTPPGLKSKSKPKPSSHPFSMKPSSLSSSTGPRENVYRKSDQETIGQGETVKHRALDGSMWLDVEEEQEFAWLMSDVVAAVPPAPLPSVAAVNAKAKGEPEARAVEEMVRAKQMREERQRVKQLDEMDVLCGSDEESAKWGMEAFTSILSIPKPKSTSAKPKPKSKFSRKEPSKIDISASFLEMETPKRQDFSFDISSRDITNLQLWNRHVRSHSNPTPDSPKYEISDPLPLFEDIPLDFTAPRDLSPIMREDSGFGSSELKNGRGLSSSPVRVKNRPPPITLPQPVVNARLPVLTATSPSDLAFHSPPSSTVQIQVEPTAAPAHTVLGTMPTTPFVRPRAAPAPGHGLRATGPSPPPPVPHNLHIPMPPVPSIPPLPTISAVNISKSSNNGKLGPCVTTTHTNILGSAKPKDTREIRKREKEEVLVSFFEPVTPIEPAPPAGMKGKGWLKRVVGPLMS</sequence>
<proteinExistence type="predicted"/>
<feature type="compositionally biased region" description="Low complexity" evidence="1">
    <location>
        <begin position="311"/>
        <end position="324"/>
    </location>
</feature>
<feature type="compositionally biased region" description="Basic and acidic residues" evidence="1">
    <location>
        <begin position="1"/>
        <end position="12"/>
    </location>
</feature>